<feature type="non-terminal residue" evidence="9">
    <location>
        <position position="124"/>
    </location>
</feature>
<dbReference type="SMART" id="SM00343">
    <property type="entry name" value="ZnF_C2HC"/>
    <property type="match status" value="5"/>
</dbReference>
<evidence type="ECO:0000256" key="2">
    <source>
        <dbReference type="ARBA" id="ARBA00022723"/>
    </source>
</evidence>
<dbReference type="GO" id="GO:0071035">
    <property type="term" value="P:nuclear polyadenylation-dependent rRNA catabolic process"/>
    <property type="evidence" value="ECO:0007669"/>
    <property type="project" value="TreeGrafter"/>
</dbReference>
<keyword evidence="5" id="KW-0862">Zinc</keyword>
<dbReference type="Proteomes" id="UP000268162">
    <property type="component" value="Unassembled WGS sequence"/>
</dbReference>
<proteinExistence type="predicted"/>
<keyword evidence="10" id="KW-1185">Reference proteome</keyword>
<dbReference type="GO" id="GO:0071037">
    <property type="term" value="P:nuclear polyadenylation-dependent snRNA catabolic process"/>
    <property type="evidence" value="ECO:0007669"/>
    <property type="project" value="TreeGrafter"/>
</dbReference>
<dbReference type="EMBL" id="ML002542">
    <property type="protein sequence ID" value="RKP37110.1"/>
    <property type="molecule type" value="Genomic_DNA"/>
</dbReference>
<dbReference type="STRING" id="215637.A0A4P9ZWP2"/>
<organism evidence="9 10">
    <name type="scientific">Dimargaris cristalligena</name>
    <dbReference type="NCBI Taxonomy" id="215637"/>
    <lineage>
        <taxon>Eukaryota</taxon>
        <taxon>Fungi</taxon>
        <taxon>Fungi incertae sedis</taxon>
        <taxon>Zoopagomycota</taxon>
        <taxon>Kickxellomycotina</taxon>
        <taxon>Dimargaritomycetes</taxon>
        <taxon>Dimargaritales</taxon>
        <taxon>Dimargaritaceae</taxon>
        <taxon>Dimargaris</taxon>
    </lineage>
</organism>
<reference evidence="10" key="1">
    <citation type="journal article" date="2018" name="Nat. Microbiol.">
        <title>Leveraging single-cell genomics to expand the fungal tree of life.</title>
        <authorList>
            <person name="Ahrendt S.R."/>
            <person name="Quandt C.A."/>
            <person name="Ciobanu D."/>
            <person name="Clum A."/>
            <person name="Salamov A."/>
            <person name="Andreopoulos B."/>
            <person name="Cheng J.F."/>
            <person name="Woyke T."/>
            <person name="Pelin A."/>
            <person name="Henrissat B."/>
            <person name="Reynolds N.K."/>
            <person name="Benny G.L."/>
            <person name="Smith M.E."/>
            <person name="James T.Y."/>
            <person name="Grigoriev I.V."/>
        </authorList>
    </citation>
    <scope>NUCLEOTIDE SEQUENCE [LARGE SCALE GENOMIC DNA]</scope>
    <source>
        <strain evidence="10">RSA 468</strain>
    </source>
</reference>
<evidence type="ECO:0000313" key="10">
    <source>
        <dbReference type="Proteomes" id="UP000268162"/>
    </source>
</evidence>
<comment type="subcellular location">
    <subcellularLocation>
        <location evidence="1">Nucleus</location>
    </subcellularLocation>
</comment>
<keyword evidence="3" id="KW-0677">Repeat</keyword>
<gene>
    <name evidence="9" type="ORF">BJ085DRAFT_3414</name>
</gene>
<dbReference type="GO" id="GO:0031499">
    <property type="term" value="C:TRAMP complex"/>
    <property type="evidence" value="ECO:0007669"/>
    <property type="project" value="TreeGrafter"/>
</dbReference>
<evidence type="ECO:0000313" key="9">
    <source>
        <dbReference type="EMBL" id="RKP37110.1"/>
    </source>
</evidence>
<dbReference type="InterPro" id="IPR001878">
    <property type="entry name" value="Znf_CCHC"/>
</dbReference>
<dbReference type="InterPro" id="IPR051644">
    <property type="entry name" value="TRAMP_AT-DNA-binding"/>
</dbReference>
<dbReference type="AlphaFoldDB" id="A0A4P9ZWP2"/>
<evidence type="ECO:0000256" key="4">
    <source>
        <dbReference type="ARBA" id="ARBA00022771"/>
    </source>
</evidence>
<dbReference type="PROSITE" id="PS50158">
    <property type="entry name" value="ZF_CCHC"/>
    <property type="match status" value="1"/>
</dbReference>
<dbReference type="Gene3D" id="4.10.60.10">
    <property type="entry name" value="Zinc finger, CCHC-type"/>
    <property type="match status" value="2"/>
</dbReference>
<evidence type="ECO:0000256" key="5">
    <source>
        <dbReference type="ARBA" id="ARBA00022833"/>
    </source>
</evidence>
<dbReference type="GO" id="GO:0071038">
    <property type="term" value="P:TRAMP-dependent tRNA surveillance pathway"/>
    <property type="evidence" value="ECO:0007669"/>
    <property type="project" value="TreeGrafter"/>
</dbReference>
<dbReference type="Pfam" id="PF00098">
    <property type="entry name" value="zf-CCHC"/>
    <property type="match status" value="1"/>
</dbReference>
<evidence type="ECO:0000256" key="7">
    <source>
        <dbReference type="PROSITE-ProRule" id="PRU00047"/>
    </source>
</evidence>
<dbReference type="SUPFAM" id="SSF57756">
    <property type="entry name" value="Retrovirus zinc finger-like domains"/>
    <property type="match status" value="3"/>
</dbReference>
<feature type="domain" description="CCHC-type" evidence="8">
    <location>
        <begin position="111"/>
        <end position="124"/>
    </location>
</feature>
<dbReference type="GO" id="GO:0008270">
    <property type="term" value="F:zinc ion binding"/>
    <property type="evidence" value="ECO:0007669"/>
    <property type="project" value="UniProtKB-KW"/>
</dbReference>
<evidence type="ECO:0000259" key="8">
    <source>
        <dbReference type="PROSITE" id="PS50158"/>
    </source>
</evidence>
<dbReference type="GO" id="GO:0003723">
    <property type="term" value="F:RNA binding"/>
    <property type="evidence" value="ECO:0007669"/>
    <property type="project" value="TreeGrafter"/>
</dbReference>
<dbReference type="GO" id="GO:0071039">
    <property type="term" value="P:nuclear polyadenylation-dependent CUT catabolic process"/>
    <property type="evidence" value="ECO:0007669"/>
    <property type="project" value="TreeGrafter"/>
</dbReference>
<evidence type="ECO:0000256" key="6">
    <source>
        <dbReference type="ARBA" id="ARBA00023242"/>
    </source>
</evidence>
<dbReference type="GO" id="GO:0071036">
    <property type="term" value="P:nuclear polyadenylation-dependent snoRNA catabolic process"/>
    <property type="evidence" value="ECO:0007669"/>
    <property type="project" value="TreeGrafter"/>
</dbReference>
<dbReference type="InterPro" id="IPR036875">
    <property type="entry name" value="Znf_CCHC_sf"/>
</dbReference>
<dbReference type="PANTHER" id="PTHR46543:SF1">
    <property type="entry name" value="ZINC FINGER CCHC DOMAIN-CONTAINING PROTEIN 7"/>
    <property type="match status" value="1"/>
</dbReference>
<dbReference type="PANTHER" id="PTHR46543">
    <property type="entry name" value="ZINC FINGER CCHC DOMAIN-CONTAINING PROTEIN 7"/>
    <property type="match status" value="1"/>
</dbReference>
<dbReference type="GO" id="GO:0071031">
    <property type="term" value="P:nuclear mRNA surveillance of mRNA 3'-end processing"/>
    <property type="evidence" value="ECO:0007669"/>
    <property type="project" value="TreeGrafter"/>
</dbReference>
<sequence>CTKCKALGHDVKKCPSAMCNVCGSHKHTAANCPHSGTTCSRCMDRGHLAAKCNNDRVRPKNCPRCRRPIHLEQNCPTLWRKFTFKPTITPAVLSDLARQYRNRSFNVPIFCYRCGRAGHFGDDC</sequence>
<keyword evidence="4 7" id="KW-0863">Zinc-finger</keyword>
<keyword evidence="2" id="KW-0479">Metal-binding</keyword>
<protein>
    <recommendedName>
        <fullName evidence="8">CCHC-type domain-containing protein</fullName>
    </recommendedName>
</protein>
<evidence type="ECO:0000256" key="1">
    <source>
        <dbReference type="ARBA" id="ARBA00004123"/>
    </source>
</evidence>
<name>A0A4P9ZWP2_9FUNG</name>
<accession>A0A4P9ZWP2</accession>
<feature type="non-terminal residue" evidence="9">
    <location>
        <position position="1"/>
    </location>
</feature>
<keyword evidence="6" id="KW-0539">Nucleus</keyword>
<evidence type="ECO:0000256" key="3">
    <source>
        <dbReference type="ARBA" id="ARBA00022737"/>
    </source>
</evidence>